<dbReference type="Proteomes" id="UP000672657">
    <property type="component" value="Unassembled WGS sequence"/>
</dbReference>
<dbReference type="SUPFAM" id="SSF54631">
    <property type="entry name" value="CBS-domain pair"/>
    <property type="match status" value="1"/>
</dbReference>
<dbReference type="SMART" id="SM00116">
    <property type="entry name" value="CBS"/>
    <property type="match status" value="2"/>
</dbReference>
<dbReference type="CDD" id="cd04623">
    <property type="entry name" value="CBS_pair_bac_euk"/>
    <property type="match status" value="1"/>
</dbReference>
<evidence type="ECO:0000259" key="3">
    <source>
        <dbReference type="PROSITE" id="PS51371"/>
    </source>
</evidence>
<reference evidence="4 5" key="1">
    <citation type="submission" date="2021-03" db="EMBL/GenBank/DDBJ databases">
        <authorList>
            <person name="Peeters C."/>
        </authorList>
    </citation>
    <scope>NUCLEOTIDE SEQUENCE [LARGE SCALE GENOMIC DNA]</scope>
    <source>
        <strain evidence="4 5">LMG 26411</strain>
    </source>
</reference>
<keyword evidence="4" id="KW-0560">Oxidoreductase</keyword>
<keyword evidence="1 2" id="KW-0129">CBS domain</keyword>
<organism evidence="4 5">
    <name type="scientific">Cupriavidus numazuensis</name>
    <dbReference type="NCBI Taxonomy" id="221992"/>
    <lineage>
        <taxon>Bacteria</taxon>
        <taxon>Pseudomonadati</taxon>
        <taxon>Pseudomonadota</taxon>
        <taxon>Betaproteobacteria</taxon>
        <taxon>Burkholderiales</taxon>
        <taxon>Burkholderiaceae</taxon>
        <taxon>Cupriavidus</taxon>
    </lineage>
</organism>
<feature type="domain" description="CBS" evidence="3">
    <location>
        <begin position="80"/>
        <end position="140"/>
    </location>
</feature>
<dbReference type="EC" id="1.1.1.205" evidence="4"/>
<dbReference type="InterPro" id="IPR051257">
    <property type="entry name" value="Diverse_CBS-Domain"/>
</dbReference>
<sequence length="155" mass="17126">MNKVRKTARQLLADKPRDVISVAPDDSVLAALQLMTDKDISTVLVMHDDKLAGILSQRDYARGVELAGRSASATKVRDIMTTQVVCVSPDHTCDQCLALMHARRIRHLPVLESGRIAGVLSSHDILEELLSEDEHLIRDLEHDMLNLTVDTGGCY</sequence>
<dbReference type="EMBL" id="CAJPVI010000013">
    <property type="protein sequence ID" value="CAG2144490.1"/>
    <property type="molecule type" value="Genomic_DNA"/>
</dbReference>
<evidence type="ECO:0000256" key="2">
    <source>
        <dbReference type="PROSITE-ProRule" id="PRU00703"/>
    </source>
</evidence>
<dbReference type="PROSITE" id="PS51371">
    <property type="entry name" value="CBS"/>
    <property type="match status" value="2"/>
</dbReference>
<dbReference type="Gene3D" id="3.10.580.10">
    <property type="entry name" value="CBS-domain"/>
    <property type="match status" value="1"/>
</dbReference>
<evidence type="ECO:0000256" key="1">
    <source>
        <dbReference type="ARBA" id="ARBA00023122"/>
    </source>
</evidence>
<comment type="caution">
    <text evidence="4">The sequence shown here is derived from an EMBL/GenBank/DDBJ whole genome shotgun (WGS) entry which is preliminary data.</text>
</comment>
<proteinExistence type="predicted"/>
<dbReference type="GO" id="GO:0003938">
    <property type="term" value="F:IMP dehydrogenase activity"/>
    <property type="evidence" value="ECO:0007669"/>
    <property type="project" value="UniProtKB-EC"/>
</dbReference>
<dbReference type="PANTHER" id="PTHR43080">
    <property type="entry name" value="CBS DOMAIN-CONTAINING PROTEIN CBSX3, MITOCHONDRIAL"/>
    <property type="match status" value="1"/>
</dbReference>
<evidence type="ECO:0000313" key="4">
    <source>
        <dbReference type="EMBL" id="CAG2144490.1"/>
    </source>
</evidence>
<gene>
    <name evidence="4" type="primary">IMPDH_2</name>
    <name evidence="4" type="ORF">LMG26411_02585</name>
</gene>
<dbReference type="InterPro" id="IPR046342">
    <property type="entry name" value="CBS_dom_sf"/>
</dbReference>
<dbReference type="Pfam" id="PF00571">
    <property type="entry name" value="CBS"/>
    <property type="match status" value="2"/>
</dbReference>
<accession>A0ABM8TGQ9</accession>
<name>A0ABM8TGQ9_9BURK</name>
<feature type="domain" description="CBS" evidence="3">
    <location>
        <begin position="13"/>
        <end position="72"/>
    </location>
</feature>
<protein>
    <submittedName>
        <fullName evidence="4">Inosine-5'-monophosphate dehydrogenase</fullName>
        <ecNumber evidence="4">1.1.1.205</ecNumber>
    </submittedName>
</protein>
<dbReference type="PANTHER" id="PTHR43080:SF2">
    <property type="entry name" value="CBS DOMAIN-CONTAINING PROTEIN"/>
    <property type="match status" value="1"/>
</dbReference>
<dbReference type="InterPro" id="IPR044725">
    <property type="entry name" value="CBSX3_CBS_dom"/>
</dbReference>
<keyword evidence="5" id="KW-1185">Reference proteome</keyword>
<dbReference type="InterPro" id="IPR000644">
    <property type="entry name" value="CBS_dom"/>
</dbReference>
<evidence type="ECO:0000313" key="5">
    <source>
        <dbReference type="Proteomes" id="UP000672657"/>
    </source>
</evidence>